<name>A0A1D9C9Q0_9CAUD</name>
<keyword evidence="2" id="KW-1185">Reference proteome</keyword>
<sequence>MKLIESVRGTAPTKSAIDRAVKGSGTEYAMHCMISDLEEALKNE</sequence>
<accession>A0A1D9C9Q0</accession>
<dbReference type="EMBL" id="KX774374">
    <property type="protein sequence ID" value="AOY11827.1"/>
    <property type="molecule type" value="Genomic_DNA"/>
</dbReference>
<proteinExistence type="predicted"/>
<evidence type="ECO:0000313" key="1">
    <source>
        <dbReference type="EMBL" id="AOY11827.1"/>
    </source>
</evidence>
<organism evidence="1 2">
    <name type="scientific">Salinivibrio phage SMHB1</name>
    <dbReference type="NCBI Taxonomy" id="1897436"/>
    <lineage>
        <taxon>Viruses</taxon>
        <taxon>Duplodnaviria</taxon>
        <taxon>Heunggongvirae</taxon>
        <taxon>Uroviricota</taxon>
        <taxon>Caudoviricetes</taxon>
        <taxon>Peduoviridae</taxon>
        <taxon>Playavirus</taxon>
        <taxon>Playavirus SMHB1</taxon>
    </lineage>
</organism>
<reference evidence="1 2" key="1">
    <citation type="submission" date="2016-08" db="EMBL/GenBank/DDBJ databases">
        <title>Salinivibrio phage SMHB1.</title>
        <authorList>
            <person name="Olonade I.T."/>
            <person name="van Zyl L.J."/>
            <person name="Trindade M.I."/>
        </authorList>
    </citation>
    <scope>NUCLEOTIDE SEQUENCE [LARGE SCALE GENOMIC DNA]</scope>
</reference>
<dbReference type="KEGG" id="vg:54977057"/>
<dbReference type="GeneID" id="54977057"/>
<dbReference type="RefSeq" id="YP_009786964.1">
    <property type="nucleotide sequence ID" value="NC_047775.1"/>
</dbReference>
<protein>
    <submittedName>
        <fullName evidence="1">Uncharacterized protein</fullName>
    </submittedName>
</protein>
<dbReference type="Proteomes" id="UP000225897">
    <property type="component" value="Segment"/>
</dbReference>
<evidence type="ECO:0000313" key="2">
    <source>
        <dbReference type="Proteomes" id="UP000225897"/>
    </source>
</evidence>
<gene>
    <name evidence="1" type="primary">PP_00022</name>
</gene>